<keyword evidence="1" id="KW-1133">Transmembrane helix</keyword>
<dbReference type="AlphaFoldDB" id="A0A0N0CTU9"/>
<dbReference type="RefSeq" id="WP_155451884.1">
    <property type="nucleotide sequence ID" value="NZ_JXCZ01000014.1"/>
</dbReference>
<organism evidence="2 3">
    <name type="scientific">Apilactobacillus kunkeei</name>
    <dbReference type="NCBI Taxonomy" id="148814"/>
    <lineage>
        <taxon>Bacteria</taxon>
        <taxon>Bacillati</taxon>
        <taxon>Bacillota</taxon>
        <taxon>Bacilli</taxon>
        <taxon>Lactobacillales</taxon>
        <taxon>Lactobacillaceae</taxon>
        <taxon>Apilactobacillus</taxon>
    </lineage>
</organism>
<evidence type="ECO:0000256" key="1">
    <source>
        <dbReference type="SAM" id="Phobius"/>
    </source>
</evidence>
<keyword evidence="1" id="KW-0472">Membrane</keyword>
<gene>
    <name evidence="2" type="ORF">RZ72_10290</name>
</gene>
<evidence type="ECO:0000313" key="2">
    <source>
        <dbReference type="EMBL" id="KOY79419.1"/>
    </source>
</evidence>
<feature type="transmembrane region" description="Helical" evidence="1">
    <location>
        <begin position="40"/>
        <end position="63"/>
    </location>
</feature>
<dbReference type="Proteomes" id="UP000037749">
    <property type="component" value="Unassembled WGS sequence"/>
</dbReference>
<keyword evidence="1" id="KW-0812">Transmembrane</keyword>
<feature type="transmembrane region" description="Helical" evidence="1">
    <location>
        <begin position="94"/>
        <end position="115"/>
    </location>
</feature>
<dbReference type="EMBL" id="JXCZ01000014">
    <property type="protein sequence ID" value="KOY79419.1"/>
    <property type="molecule type" value="Genomic_DNA"/>
</dbReference>
<name>A0A0N0CTU9_9LACO</name>
<proteinExistence type="predicted"/>
<dbReference type="PATRIC" id="fig|148814.9.peg.478"/>
<comment type="caution">
    <text evidence="2">The sequence shown here is derived from an EMBL/GenBank/DDBJ whole genome shotgun (WGS) entry which is preliminary data.</text>
</comment>
<reference evidence="2 3" key="1">
    <citation type="journal article" date="2015" name="Genome Biol. Evol.">
        <title>Functionally Structured Genomes in Lactobacillus kunkeei Colonizing the Honey Crop and Food Products of Honeybees and Stingless Bees.</title>
        <authorList>
            <person name="Tamarit D."/>
            <person name="Ellegaard K.M."/>
            <person name="Wikander J."/>
            <person name="Olofsson T."/>
            <person name="Vasquez A."/>
            <person name="Andersson S.G."/>
        </authorList>
    </citation>
    <scope>NUCLEOTIDE SEQUENCE [LARGE SCALE GENOMIC DNA]</scope>
    <source>
        <strain evidence="2 3">LAla</strain>
    </source>
</reference>
<feature type="transmembrane region" description="Helical" evidence="1">
    <location>
        <begin position="70"/>
        <end position="88"/>
    </location>
</feature>
<protein>
    <submittedName>
        <fullName evidence="2">Uncharacterized protein</fullName>
    </submittedName>
</protein>
<accession>A0A0N0CTU9</accession>
<evidence type="ECO:0000313" key="3">
    <source>
        <dbReference type="Proteomes" id="UP000037749"/>
    </source>
</evidence>
<sequence>MNSRITAIIISICEFFLVALYMATGMVYTFSDGIDIENAIMIGLLFFVLALCYLIQIICNFFLRSILSKEVFLGILVLVFFAACMLTPDVNLELVVMNWIVIITNILNVMDLDLLKFK</sequence>
<feature type="transmembrane region" description="Helical" evidence="1">
    <location>
        <begin position="7"/>
        <end position="28"/>
    </location>
</feature>